<dbReference type="Gene3D" id="3.80.10.10">
    <property type="entry name" value="Ribonuclease Inhibitor"/>
    <property type="match status" value="2"/>
</dbReference>
<organism evidence="3 4">
    <name type="scientific">Rotaria sordida</name>
    <dbReference type="NCBI Taxonomy" id="392033"/>
    <lineage>
        <taxon>Eukaryota</taxon>
        <taxon>Metazoa</taxon>
        <taxon>Spiralia</taxon>
        <taxon>Gnathifera</taxon>
        <taxon>Rotifera</taxon>
        <taxon>Eurotatoria</taxon>
        <taxon>Bdelloidea</taxon>
        <taxon>Philodinida</taxon>
        <taxon>Philodinidae</taxon>
        <taxon>Rotaria</taxon>
    </lineage>
</organism>
<dbReference type="Proteomes" id="UP000663874">
    <property type="component" value="Unassembled WGS sequence"/>
</dbReference>
<comment type="caution">
    <text evidence="3">The sequence shown here is derived from an EMBL/GenBank/DDBJ whole genome shotgun (WGS) entry which is preliminary data.</text>
</comment>
<sequence length="276" mass="31121">MRCEVSSIDNTCRLTRRPIDQAIHNGLDDTLTTLILSNDGLDDAEQDKYSDSVSNDSETESEMIPPCSTDLSTSEYWRRNSMRPRQVNHKMETQIFQHLAEALRSNMTISSLHVSLIEIKLEGIKYLANALQNNTTMTTLMLIENNIQNEGVQHLAYALERNYTLTKLTLQNNDVGDEGIEYLSIALEKNTTLTALDLGNNNITNQGASHLAKALRKNRTLTSLDLRVGLIDADGAKSLSMAINENKTLQELWIRYNDISYAVSQQISQQDNRYHA</sequence>
<dbReference type="EMBL" id="CAJOBE010002286">
    <property type="protein sequence ID" value="CAF3812486.1"/>
    <property type="molecule type" value="Genomic_DNA"/>
</dbReference>
<gene>
    <name evidence="3" type="ORF">FNK824_LOCUS15652</name>
</gene>
<dbReference type="AlphaFoldDB" id="A0A819C609"/>
<dbReference type="InterPro" id="IPR032675">
    <property type="entry name" value="LRR_dom_sf"/>
</dbReference>
<dbReference type="SUPFAM" id="SSF52047">
    <property type="entry name" value="RNI-like"/>
    <property type="match status" value="1"/>
</dbReference>
<evidence type="ECO:0000256" key="2">
    <source>
        <dbReference type="SAM" id="MobiDB-lite"/>
    </source>
</evidence>
<proteinExistence type="predicted"/>
<dbReference type="PANTHER" id="PTHR24111">
    <property type="entry name" value="LEUCINE-RICH REPEAT-CONTAINING PROTEIN 34"/>
    <property type="match status" value="1"/>
</dbReference>
<dbReference type="Pfam" id="PF13516">
    <property type="entry name" value="LRR_6"/>
    <property type="match status" value="4"/>
</dbReference>
<name>A0A819C609_9BILA</name>
<dbReference type="PANTHER" id="PTHR24111:SF0">
    <property type="entry name" value="LEUCINE-RICH REPEAT-CONTAINING PROTEIN"/>
    <property type="match status" value="1"/>
</dbReference>
<feature type="region of interest" description="Disordered" evidence="2">
    <location>
        <begin position="43"/>
        <end position="67"/>
    </location>
</feature>
<keyword evidence="1" id="KW-0677">Repeat</keyword>
<evidence type="ECO:0000256" key="1">
    <source>
        <dbReference type="ARBA" id="ARBA00022737"/>
    </source>
</evidence>
<dbReference type="SMART" id="SM00368">
    <property type="entry name" value="LRR_RI"/>
    <property type="match status" value="6"/>
</dbReference>
<evidence type="ECO:0000313" key="4">
    <source>
        <dbReference type="Proteomes" id="UP000663874"/>
    </source>
</evidence>
<accession>A0A819C609</accession>
<evidence type="ECO:0000313" key="3">
    <source>
        <dbReference type="EMBL" id="CAF3812486.1"/>
    </source>
</evidence>
<dbReference type="InterPro" id="IPR001611">
    <property type="entry name" value="Leu-rich_rpt"/>
</dbReference>
<reference evidence="3" key="1">
    <citation type="submission" date="2021-02" db="EMBL/GenBank/DDBJ databases">
        <authorList>
            <person name="Nowell W R."/>
        </authorList>
    </citation>
    <scope>NUCLEOTIDE SEQUENCE</scope>
</reference>
<dbReference type="InterPro" id="IPR052201">
    <property type="entry name" value="LRR-containing_regulator"/>
</dbReference>
<protein>
    <submittedName>
        <fullName evidence="3">Uncharacterized protein</fullName>
    </submittedName>
</protein>